<comment type="caution">
    <text evidence="1">The sequence shown here is derived from an EMBL/GenBank/DDBJ whole genome shotgun (WGS) entry which is preliminary data.</text>
</comment>
<feature type="non-terminal residue" evidence="1">
    <location>
        <position position="1"/>
    </location>
</feature>
<evidence type="ECO:0000313" key="1">
    <source>
        <dbReference type="EMBL" id="KAH0884501.1"/>
    </source>
</evidence>
<protein>
    <submittedName>
        <fullName evidence="1">Uncharacterized protein</fullName>
    </submittedName>
</protein>
<accession>A0ABQ7ZW69</accession>
<organism evidence="1 2">
    <name type="scientific">Brassica napus</name>
    <name type="common">Rape</name>
    <dbReference type="NCBI Taxonomy" id="3708"/>
    <lineage>
        <taxon>Eukaryota</taxon>
        <taxon>Viridiplantae</taxon>
        <taxon>Streptophyta</taxon>
        <taxon>Embryophyta</taxon>
        <taxon>Tracheophyta</taxon>
        <taxon>Spermatophyta</taxon>
        <taxon>Magnoliopsida</taxon>
        <taxon>eudicotyledons</taxon>
        <taxon>Gunneridae</taxon>
        <taxon>Pentapetalae</taxon>
        <taxon>rosids</taxon>
        <taxon>malvids</taxon>
        <taxon>Brassicales</taxon>
        <taxon>Brassicaceae</taxon>
        <taxon>Brassiceae</taxon>
        <taxon>Brassica</taxon>
    </lineage>
</organism>
<evidence type="ECO:0000313" key="2">
    <source>
        <dbReference type="Proteomes" id="UP000824890"/>
    </source>
</evidence>
<gene>
    <name evidence="1" type="ORF">HID58_060597</name>
</gene>
<proteinExistence type="predicted"/>
<keyword evidence="2" id="KW-1185">Reference proteome</keyword>
<dbReference type="EMBL" id="JAGKQM010000014">
    <property type="protein sequence ID" value="KAH0884501.1"/>
    <property type="molecule type" value="Genomic_DNA"/>
</dbReference>
<reference evidence="1 2" key="1">
    <citation type="submission" date="2021-05" db="EMBL/GenBank/DDBJ databases">
        <title>Genome Assembly of Synthetic Allotetraploid Brassica napus Reveals Homoeologous Exchanges between Subgenomes.</title>
        <authorList>
            <person name="Davis J.T."/>
        </authorList>
    </citation>
    <scope>NUCLEOTIDE SEQUENCE [LARGE SCALE GENOMIC DNA]</scope>
    <source>
        <strain evidence="2">cv. Da-Ae</strain>
        <tissue evidence="1">Seedling</tissue>
    </source>
</reference>
<dbReference type="Proteomes" id="UP000824890">
    <property type="component" value="Unassembled WGS sequence"/>
</dbReference>
<sequence>KNKETETMSDGKEKIGCFMEALESLFISGINGDDVPHSNGNIISVSYSLCVLCRVFDFSLVWIWNFESKFEIWHPFETAMERHGYCLQHPILAEQLRLMVSDNPDERPTVVLVFSEA</sequence>
<name>A0ABQ7ZW69_BRANA</name>